<organism evidence="1 2">
    <name type="scientific">Austropuccinia psidii MF-1</name>
    <dbReference type="NCBI Taxonomy" id="1389203"/>
    <lineage>
        <taxon>Eukaryota</taxon>
        <taxon>Fungi</taxon>
        <taxon>Dikarya</taxon>
        <taxon>Basidiomycota</taxon>
        <taxon>Pucciniomycotina</taxon>
        <taxon>Pucciniomycetes</taxon>
        <taxon>Pucciniales</taxon>
        <taxon>Sphaerophragmiaceae</taxon>
        <taxon>Austropuccinia</taxon>
    </lineage>
</organism>
<comment type="caution">
    <text evidence="1">The sequence shown here is derived from an EMBL/GenBank/DDBJ whole genome shotgun (WGS) entry which is preliminary data.</text>
</comment>
<reference evidence="1" key="1">
    <citation type="submission" date="2021-03" db="EMBL/GenBank/DDBJ databases">
        <title>Draft genome sequence of rust myrtle Austropuccinia psidii MF-1, a brazilian biotype.</title>
        <authorList>
            <person name="Quecine M.C."/>
            <person name="Pachon D.M.R."/>
            <person name="Bonatelli M.L."/>
            <person name="Correr F.H."/>
            <person name="Franceschini L.M."/>
            <person name="Leite T.F."/>
            <person name="Margarido G.R.A."/>
            <person name="Almeida C.A."/>
            <person name="Ferrarezi J.A."/>
            <person name="Labate C.A."/>
        </authorList>
    </citation>
    <scope>NUCLEOTIDE SEQUENCE</scope>
    <source>
        <strain evidence="1">MF-1</strain>
    </source>
</reference>
<dbReference type="Proteomes" id="UP000765509">
    <property type="component" value="Unassembled WGS sequence"/>
</dbReference>
<name>A0A9Q3DFQ7_9BASI</name>
<accession>A0A9Q3DFQ7</accession>
<protein>
    <submittedName>
        <fullName evidence="1">Uncharacterized protein</fullName>
    </submittedName>
</protein>
<evidence type="ECO:0000313" key="1">
    <source>
        <dbReference type="EMBL" id="MBW0501187.1"/>
    </source>
</evidence>
<dbReference type="AlphaFoldDB" id="A0A9Q3DFQ7"/>
<evidence type="ECO:0000313" key="2">
    <source>
        <dbReference type="Proteomes" id="UP000765509"/>
    </source>
</evidence>
<proteinExistence type="predicted"/>
<keyword evidence="2" id="KW-1185">Reference proteome</keyword>
<sequence>MIYLYYLLLTENNLFNVIITPHPSFLKTHLSIKSSISSHLSQFYDLIVIFPIHHNFLIIVNINPLSLN</sequence>
<gene>
    <name evidence="1" type="ORF">O181_040902</name>
</gene>
<dbReference type="EMBL" id="AVOT02016196">
    <property type="protein sequence ID" value="MBW0501187.1"/>
    <property type="molecule type" value="Genomic_DNA"/>
</dbReference>